<gene>
    <name evidence="1" type="ORF">g.65224</name>
</gene>
<proteinExistence type="predicted"/>
<evidence type="ECO:0000313" key="1">
    <source>
        <dbReference type="EMBL" id="JAQ00102.1"/>
    </source>
</evidence>
<reference evidence="1" key="1">
    <citation type="journal article" date="2016" name="Gigascience">
        <title>De novo construction of an expanded transcriptome assembly for the western tarnished plant bug, Lygus hesperus.</title>
        <authorList>
            <person name="Tassone E.E."/>
            <person name="Geib S.M."/>
            <person name="Hall B."/>
            <person name="Fabrick J.A."/>
            <person name="Brent C.S."/>
            <person name="Hull J.J."/>
        </authorList>
    </citation>
    <scope>NUCLEOTIDE SEQUENCE</scope>
</reference>
<accession>A0A146KYJ8</accession>
<organism evidence="1">
    <name type="scientific">Lygus hesperus</name>
    <name type="common">Western plant bug</name>
    <dbReference type="NCBI Taxonomy" id="30085"/>
    <lineage>
        <taxon>Eukaryota</taxon>
        <taxon>Metazoa</taxon>
        <taxon>Ecdysozoa</taxon>
        <taxon>Arthropoda</taxon>
        <taxon>Hexapoda</taxon>
        <taxon>Insecta</taxon>
        <taxon>Pterygota</taxon>
        <taxon>Neoptera</taxon>
        <taxon>Paraneoptera</taxon>
        <taxon>Hemiptera</taxon>
        <taxon>Heteroptera</taxon>
        <taxon>Panheteroptera</taxon>
        <taxon>Cimicomorpha</taxon>
        <taxon>Miridae</taxon>
        <taxon>Mirini</taxon>
        <taxon>Lygus</taxon>
    </lineage>
</organism>
<sequence length="344" mass="37426">MVCDCSSGSALRSDTDNSDQKTFEFSTTVVHDPLFQWCPVQVCVLFFDVSQIDLRSADDDTDQSAIVGSHTGHAFFELFREEPPLVLDALDYGEVPSFGGSRGFALDGLFDVPSGQLFVLLADGSQVGVGAGDEDFVESRLFSAPLSFTCVDQFLRIRCCSFLIDISRLITVRRTQSDHQLSEAARGISLNIFIHIAVKLLFVSLGDGFDSIIAQRTQDFSQCIFIGSHTVQSFLHLASIEVGEGRHQSHDCTFEIASQFAFQGVDQILAVHGFVLVNELKTLLDRSFGDDIYDGLFVSSESLHGGLECLAVGIRVEVFVGEDSSARPTGSCSLSWVVAAHVGV</sequence>
<dbReference type="EMBL" id="GDHC01018527">
    <property type="protein sequence ID" value="JAQ00102.1"/>
    <property type="molecule type" value="Transcribed_RNA"/>
</dbReference>
<protein>
    <submittedName>
        <fullName evidence="1">Uncharacterized protein</fullName>
    </submittedName>
</protein>
<dbReference type="AlphaFoldDB" id="A0A146KYJ8"/>
<name>A0A146KYJ8_LYGHE</name>